<reference evidence="2 3" key="1">
    <citation type="submission" date="2017-09" db="EMBL/GenBank/DDBJ databases">
        <title>Genome sequencing of Besnoitia besnoiti strain Bb-Ger1.</title>
        <authorList>
            <person name="Schares G."/>
            <person name="Venepally P."/>
            <person name="Lorenzi H.A."/>
        </authorList>
    </citation>
    <scope>NUCLEOTIDE SEQUENCE [LARGE SCALE GENOMIC DNA]</scope>
    <source>
        <strain evidence="2 3">Bb-Ger1</strain>
    </source>
</reference>
<sequence>MARSIRTEWRRGGLKSKACKLLAVCVGGVLVLRSGQVGAHESQEGLLRRTLQDEKGSQTLLNAAACKLDESVGPPKPIELTLSTDQLTASLVCSGSNVAAVPENLEKVCQEQPSGKIQESKDECRVGPSSMGRPVPLAEILAPDSRASWNKINTAEEQQNETWTLKLQKENLPLRDKTFYVGCQKKNGDNNSMCKLPIHILARASSAENNVVTCAYGAQSNEAPVKVEMTQEQNSLTLLCGKEGSIEPSEYTTKYCETDGLKECTKPYSEILPKFSEAWWTTVEGKDNSAKLAIPSTDFPTEDKSFYLGCTPAETNNAESQEELGVAAAAEASGAKKTTCKVLVSVKAPGSSLSSGPGVGMAAAASGAAVLTGLIAGAF</sequence>
<organism evidence="2 3">
    <name type="scientific">Besnoitia besnoiti</name>
    <name type="common">Apicomplexan protozoan</name>
    <dbReference type="NCBI Taxonomy" id="94643"/>
    <lineage>
        <taxon>Eukaryota</taxon>
        <taxon>Sar</taxon>
        <taxon>Alveolata</taxon>
        <taxon>Apicomplexa</taxon>
        <taxon>Conoidasida</taxon>
        <taxon>Coccidia</taxon>
        <taxon>Eucoccidiorida</taxon>
        <taxon>Eimeriorina</taxon>
        <taxon>Sarcocystidae</taxon>
        <taxon>Besnoitia</taxon>
    </lineage>
</organism>
<dbReference type="PRINTS" id="PR01801">
    <property type="entry name" value="SURFCEANTIGN"/>
</dbReference>
<evidence type="ECO:0000313" key="3">
    <source>
        <dbReference type="Proteomes" id="UP000224006"/>
    </source>
</evidence>
<dbReference type="OrthoDB" id="331001at2759"/>
<dbReference type="GeneID" id="40310204"/>
<proteinExistence type="predicted"/>
<comment type="caution">
    <text evidence="2">The sequence shown here is derived from an EMBL/GenBank/DDBJ whole genome shotgun (WGS) entry which is preliminary data.</text>
</comment>
<keyword evidence="3" id="KW-1185">Reference proteome</keyword>
<dbReference type="GO" id="GO:0016020">
    <property type="term" value="C:membrane"/>
    <property type="evidence" value="ECO:0007669"/>
    <property type="project" value="InterPro"/>
</dbReference>
<gene>
    <name evidence="2" type="ORF">BESB_052750</name>
</gene>
<dbReference type="Proteomes" id="UP000224006">
    <property type="component" value="Chromosome IV"/>
</dbReference>
<evidence type="ECO:0000259" key="1">
    <source>
        <dbReference type="Pfam" id="PF04092"/>
    </source>
</evidence>
<dbReference type="EMBL" id="NWUJ01000004">
    <property type="protein sequence ID" value="PFH35624.1"/>
    <property type="molecule type" value="Genomic_DNA"/>
</dbReference>
<feature type="domain" description="SRS" evidence="1">
    <location>
        <begin position="63"/>
        <end position="200"/>
    </location>
</feature>
<feature type="domain" description="SRS" evidence="1">
    <location>
        <begin position="210"/>
        <end position="346"/>
    </location>
</feature>
<dbReference type="InterPro" id="IPR028352">
    <property type="entry name" value="Surface_antig_SAG1"/>
</dbReference>
<dbReference type="Pfam" id="PF04092">
    <property type="entry name" value="SAG"/>
    <property type="match status" value="2"/>
</dbReference>
<accession>A0A2A9MEJ4</accession>
<dbReference type="VEuPathDB" id="ToxoDB:BESB_052750"/>
<dbReference type="InterPro" id="IPR007226">
    <property type="entry name" value="SRS_dom"/>
</dbReference>
<dbReference type="SUPFAM" id="SSF74877">
    <property type="entry name" value="Major surface antigen p30, SAG1"/>
    <property type="match status" value="2"/>
</dbReference>
<dbReference type="Gene3D" id="2.60.40.1320">
    <property type="entry name" value="SRS domain"/>
    <property type="match status" value="2"/>
</dbReference>
<evidence type="ECO:0000313" key="2">
    <source>
        <dbReference type="EMBL" id="PFH35624.1"/>
    </source>
</evidence>
<dbReference type="AlphaFoldDB" id="A0A2A9MEJ4"/>
<dbReference type="InterPro" id="IPR036755">
    <property type="entry name" value="SRS_dom_sf"/>
</dbReference>
<protein>
    <submittedName>
        <fullName evidence="2">SAG-related sequence</fullName>
    </submittedName>
</protein>
<name>A0A2A9MEJ4_BESBE</name>
<dbReference type="RefSeq" id="XP_029219633.1">
    <property type="nucleotide sequence ID" value="XM_029363710.1"/>
</dbReference>
<dbReference type="KEGG" id="bbes:BESB_052750"/>